<proteinExistence type="predicted"/>
<reference evidence="1" key="1">
    <citation type="submission" date="2023-03" db="UniProtKB">
        <authorList>
            <consortium name="EnsemblPlants"/>
        </authorList>
    </citation>
    <scope>IDENTIFICATION</scope>
</reference>
<dbReference type="Gramene" id="MELO3C032698.2.1">
    <property type="protein sequence ID" value="MELO3C032698.2.1"/>
    <property type="gene ID" value="MELO3C032698.2"/>
</dbReference>
<organism evidence="1">
    <name type="scientific">Cucumis melo</name>
    <name type="common">Muskmelon</name>
    <dbReference type="NCBI Taxonomy" id="3656"/>
    <lineage>
        <taxon>Eukaryota</taxon>
        <taxon>Viridiplantae</taxon>
        <taxon>Streptophyta</taxon>
        <taxon>Embryophyta</taxon>
        <taxon>Tracheophyta</taxon>
        <taxon>Spermatophyta</taxon>
        <taxon>Magnoliopsida</taxon>
        <taxon>eudicotyledons</taxon>
        <taxon>Gunneridae</taxon>
        <taxon>Pentapetalae</taxon>
        <taxon>rosids</taxon>
        <taxon>fabids</taxon>
        <taxon>Cucurbitales</taxon>
        <taxon>Cucurbitaceae</taxon>
        <taxon>Benincaseae</taxon>
        <taxon>Cucumis</taxon>
    </lineage>
</organism>
<accession>A0A9I9EEK4</accession>
<sequence>MMWQFVIGSKISYSTHPNGSGSIKQPEEVKRKGKEVINEENKPTQIISYDMYNRRRIREYKKRIDLKLKNQNNYGKYLTYQWE</sequence>
<evidence type="ECO:0000313" key="1">
    <source>
        <dbReference type="EnsemblPlants" id="MELO3C032698.2.1"/>
    </source>
</evidence>
<protein>
    <submittedName>
        <fullName evidence="1">Uncharacterized protein</fullName>
    </submittedName>
</protein>
<dbReference type="AlphaFoldDB" id="A0A9I9EEK4"/>
<name>A0A9I9EEK4_CUCME</name>
<dbReference type="EnsemblPlants" id="MELO3C032698.2.1">
    <property type="protein sequence ID" value="MELO3C032698.2.1"/>
    <property type="gene ID" value="MELO3C032698.2"/>
</dbReference>